<keyword evidence="1" id="KW-0723">Serine/threonine-protein kinase</keyword>
<dbReference type="Proteomes" id="UP000054498">
    <property type="component" value="Unassembled WGS sequence"/>
</dbReference>
<proteinExistence type="predicted"/>
<evidence type="ECO:0000256" key="5">
    <source>
        <dbReference type="ARBA" id="ARBA00022840"/>
    </source>
</evidence>
<dbReference type="PROSITE" id="PS51285">
    <property type="entry name" value="AGC_KINASE_CTER"/>
    <property type="match status" value="1"/>
</dbReference>
<dbReference type="InterPro" id="IPR000961">
    <property type="entry name" value="AGC-kinase_C"/>
</dbReference>
<accession>A0A0D2KM21</accession>
<dbReference type="OrthoDB" id="63267at2759"/>
<feature type="non-terminal residue" evidence="7">
    <location>
        <position position="1"/>
    </location>
</feature>
<dbReference type="KEGG" id="mng:MNEG_11182"/>
<sequence>GINWQALEERRVASSFKPSVAHSLSVENFDALWTAQRPEDSPCGTPTDPKLRDAFEGFTYVAPSFLAAHVAARAAPGAGAGGP</sequence>
<dbReference type="InterPro" id="IPR017892">
    <property type="entry name" value="Pkinase_C"/>
</dbReference>
<dbReference type="GeneID" id="25728419"/>
<dbReference type="AlphaFoldDB" id="A0A0D2KM21"/>
<dbReference type="GO" id="GO:0004674">
    <property type="term" value="F:protein serine/threonine kinase activity"/>
    <property type="evidence" value="ECO:0007669"/>
    <property type="project" value="UniProtKB-KW"/>
</dbReference>
<organism evidence="7 8">
    <name type="scientific">Monoraphidium neglectum</name>
    <dbReference type="NCBI Taxonomy" id="145388"/>
    <lineage>
        <taxon>Eukaryota</taxon>
        <taxon>Viridiplantae</taxon>
        <taxon>Chlorophyta</taxon>
        <taxon>core chlorophytes</taxon>
        <taxon>Chlorophyceae</taxon>
        <taxon>CS clade</taxon>
        <taxon>Sphaeropleales</taxon>
        <taxon>Selenastraceae</taxon>
        <taxon>Monoraphidium</taxon>
    </lineage>
</organism>
<gene>
    <name evidence="7" type="ORF">MNEG_11182</name>
</gene>
<evidence type="ECO:0000256" key="2">
    <source>
        <dbReference type="ARBA" id="ARBA00022679"/>
    </source>
</evidence>
<keyword evidence="4" id="KW-0418">Kinase</keyword>
<evidence type="ECO:0000256" key="1">
    <source>
        <dbReference type="ARBA" id="ARBA00022527"/>
    </source>
</evidence>
<keyword evidence="5" id="KW-0067">ATP-binding</keyword>
<dbReference type="GO" id="GO:0005524">
    <property type="term" value="F:ATP binding"/>
    <property type="evidence" value="ECO:0007669"/>
    <property type="project" value="UniProtKB-KW"/>
</dbReference>
<dbReference type="RefSeq" id="XP_013895803.1">
    <property type="nucleotide sequence ID" value="XM_014040349.1"/>
</dbReference>
<dbReference type="STRING" id="145388.A0A0D2KM21"/>
<name>A0A0D2KM21_9CHLO</name>
<evidence type="ECO:0000313" key="7">
    <source>
        <dbReference type="EMBL" id="KIY96783.1"/>
    </source>
</evidence>
<keyword evidence="3" id="KW-0547">Nucleotide-binding</keyword>
<dbReference type="Pfam" id="PF00433">
    <property type="entry name" value="Pkinase_C"/>
    <property type="match status" value="1"/>
</dbReference>
<evidence type="ECO:0000259" key="6">
    <source>
        <dbReference type="PROSITE" id="PS51285"/>
    </source>
</evidence>
<protein>
    <recommendedName>
        <fullName evidence="6">AGC-kinase C-terminal domain-containing protein</fullName>
    </recommendedName>
</protein>
<evidence type="ECO:0000256" key="3">
    <source>
        <dbReference type="ARBA" id="ARBA00022741"/>
    </source>
</evidence>
<reference evidence="7 8" key="1">
    <citation type="journal article" date="2013" name="BMC Genomics">
        <title>Reconstruction of the lipid metabolism for the microalga Monoraphidium neglectum from its genome sequence reveals characteristics suitable for biofuel production.</title>
        <authorList>
            <person name="Bogen C."/>
            <person name="Al-Dilaimi A."/>
            <person name="Albersmeier A."/>
            <person name="Wichmann J."/>
            <person name="Grundmann M."/>
            <person name="Rupp O."/>
            <person name="Lauersen K.J."/>
            <person name="Blifernez-Klassen O."/>
            <person name="Kalinowski J."/>
            <person name="Goesmann A."/>
            <person name="Mussgnug J.H."/>
            <person name="Kruse O."/>
        </authorList>
    </citation>
    <scope>NUCLEOTIDE SEQUENCE [LARGE SCALE GENOMIC DNA]</scope>
    <source>
        <strain evidence="7 8">SAG 48.87</strain>
    </source>
</reference>
<feature type="domain" description="AGC-kinase C-terminal" evidence="6">
    <location>
        <begin position="1"/>
        <end position="70"/>
    </location>
</feature>
<keyword evidence="8" id="KW-1185">Reference proteome</keyword>
<evidence type="ECO:0000313" key="8">
    <source>
        <dbReference type="Proteomes" id="UP000054498"/>
    </source>
</evidence>
<keyword evidence="2" id="KW-0808">Transferase</keyword>
<evidence type="ECO:0000256" key="4">
    <source>
        <dbReference type="ARBA" id="ARBA00022777"/>
    </source>
</evidence>
<dbReference type="SMART" id="SM00133">
    <property type="entry name" value="S_TK_X"/>
    <property type="match status" value="1"/>
</dbReference>
<dbReference type="EMBL" id="KK102847">
    <property type="protein sequence ID" value="KIY96783.1"/>
    <property type="molecule type" value="Genomic_DNA"/>
</dbReference>